<dbReference type="PaxDb" id="67767-A0A0J7NMB5"/>
<protein>
    <submittedName>
        <fullName evidence="1">Uncharacterized protein</fullName>
    </submittedName>
</protein>
<accession>A0A0J7NMB5</accession>
<gene>
    <name evidence="1" type="ORF">RF55_6284</name>
</gene>
<evidence type="ECO:0000313" key="1">
    <source>
        <dbReference type="EMBL" id="KMQ93605.1"/>
    </source>
</evidence>
<organism evidence="1 2">
    <name type="scientific">Lasius niger</name>
    <name type="common">Black garden ant</name>
    <dbReference type="NCBI Taxonomy" id="67767"/>
    <lineage>
        <taxon>Eukaryota</taxon>
        <taxon>Metazoa</taxon>
        <taxon>Ecdysozoa</taxon>
        <taxon>Arthropoda</taxon>
        <taxon>Hexapoda</taxon>
        <taxon>Insecta</taxon>
        <taxon>Pterygota</taxon>
        <taxon>Neoptera</taxon>
        <taxon>Endopterygota</taxon>
        <taxon>Hymenoptera</taxon>
        <taxon>Apocrita</taxon>
        <taxon>Aculeata</taxon>
        <taxon>Formicoidea</taxon>
        <taxon>Formicidae</taxon>
        <taxon>Formicinae</taxon>
        <taxon>Lasius</taxon>
        <taxon>Lasius</taxon>
    </lineage>
</organism>
<reference evidence="1 2" key="1">
    <citation type="submission" date="2015-04" db="EMBL/GenBank/DDBJ databases">
        <title>Lasius niger genome sequencing.</title>
        <authorList>
            <person name="Konorov E.A."/>
            <person name="Nikitin M.A."/>
            <person name="Kirill M.V."/>
            <person name="Chang P."/>
        </authorList>
    </citation>
    <scope>NUCLEOTIDE SEQUENCE [LARGE SCALE GENOMIC DNA]</scope>
    <source>
        <tissue evidence="1">Whole</tissue>
    </source>
</reference>
<proteinExistence type="predicted"/>
<dbReference type="EMBL" id="LBMM01003366">
    <property type="protein sequence ID" value="KMQ93605.1"/>
    <property type="molecule type" value="Genomic_DNA"/>
</dbReference>
<comment type="caution">
    <text evidence="1">The sequence shown here is derived from an EMBL/GenBank/DDBJ whole genome shotgun (WGS) entry which is preliminary data.</text>
</comment>
<dbReference type="Proteomes" id="UP000036403">
    <property type="component" value="Unassembled WGS sequence"/>
</dbReference>
<keyword evidence="2" id="KW-1185">Reference proteome</keyword>
<dbReference type="AlphaFoldDB" id="A0A0J7NMB5"/>
<evidence type="ECO:0000313" key="2">
    <source>
        <dbReference type="Proteomes" id="UP000036403"/>
    </source>
</evidence>
<sequence>MLTFHLAIRLRMKSSSPCLFDPKESHQFCKQLRLEILSLICVNLNRHSMPRDKLIHKNFSHCFGSNILDRESFYPFRKTIHHDK</sequence>
<name>A0A0J7NMB5_LASNI</name>